<dbReference type="InterPro" id="IPR000215">
    <property type="entry name" value="Serpin_fam"/>
</dbReference>
<dbReference type="EMBL" id="OX459124">
    <property type="protein sequence ID" value="CAI9112947.1"/>
    <property type="molecule type" value="Genomic_DNA"/>
</dbReference>
<proteinExistence type="inferred from homology"/>
<evidence type="ECO:0000313" key="5">
    <source>
        <dbReference type="Proteomes" id="UP001161247"/>
    </source>
</evidence>
<dbReference type="GO" id="GO:0004867">
    <property type="term" value="F:serine-type endopeptidase inhibitor activity"/>
    <property type="evidence" value="ECO:0007669"/>
    <property type="project" value="InterPro"/>
</dbReference>
<gene>
    <name evidence="4" type="ORF">OLC1_LOCUS20044</name>
</gene>
<dbReference type="Pfam" id="PF00079">
    <property type="entry name" value="Serpin"/>
    <property type="match status" value="2"/>
</dbReference>
<dbReference type="InterPro" id="IPR023795">
    <property type="entry name" value="Serpin_CS"/>
</dbReference>
<dbReference type="Gene3D" id="2.30.39.10">
    <property type="entry name" value="Alpha-1-antitrypsin, domain 1"/>
    <property type="match status" value="2"/>
</dbReference>
<dbReference type="PROSITE" id="PS00284">
    <property type="entry name" value="SERPIN"/>
    <property type="match status" value="1"/>
</dbReference>
<dbReference type="PANTHER" id="PTHR11461">
    <property type="entry name" value="SERINE PROTEASE INHIBITOR, SERPIN"/>
    <property type="match status" value="1"/>
</dbReference>
<comment type="similarity">
    <text evidence="1 2">Belongs to the serpin family.</text>
</comment>
<sequence>MKWCFLPNLSHKQSLDGQGFSNHNHNDVLLTLAKPIILARAKNNANSVLSPSSLHIVLSMIAAGAKGQTQARLLSFLRSNSIEELNSLGSSSVTSVLADGSLPGGPRMSSLNGVWIDGSTRFDLNYKNALSLFYKAHPNEPGAVDNLSMLLANALYFKGAWGEKFDASKRKEHKFHLLDGNTVKAAFFTSEKNRYISAYKGFKVLRLPYKNGDYSRPCFSMYLYLPNAKNGLLDLVENISSRPGFVKHYSPSTKVEVGDFLIPKFKISFGLESSGTVFPSTGGHNIFQESYIDVNEDGSEAESFTDAAHYGTETTAEIADSKATCSTTPKTKKRLNFVADHPFIFLIAEDTSGTVLFMGSVLRVDRWRREGAPVGAVAPPPSNFFEGNYRILEKF</sequence>
<dbReference type="AlphaFoldDB" id="A0AAV1DYS8"/>
<keyword evidence="5" id="KW-1185">Reference proteome</keyword>
<dbReference type="InterPro" id="IPR042185">
    <property type="entry name" value="Serpin_sf_2"/>
</dbReference>
<reference evidence="4" key="1">
    <citation type="submission" date="2023-03" db="EMBL/GenBank/DDBJ databases">
        <authorList>
            <person name="Julca I."/>
        </authorList>
    </citation>
    <scope>NUCLEOTIDE SEQUENCE</scope>
</reference>
<feature type="domain" description="Serpin" evidence="3">
    <location>
        <begin position="37"/>
        <end position="364"/>
    </location>
</feature>
<organism evidence="4 5">
    <name type="scientific">Oldenlandia corymbosa var. corymbosa</name>
    <dbReference type="NCBI Taxonomy" id="529605"/>
    <lineage>
        <taxon>Eukaryota</taxon>
        <taxon>Viridiplantae</taxon>
        <taxon>Streptophyta</taxon>
        <taxon>Embryophyta</taxon>
        <taxon>Tracheophyta</taxon>
        <taxon>Spermatophyta</taxon>
        <taxon>Magnoliopsida</taxon>
        <taxon>eudicotyledons</taxon>
        <taxon>Gunneridae</taxon>
        <taxon>Pentapetalae</taxon>
        <taxon>asterids</taxon>
        <taxon>lamiids</taxon>
        <taxon>Gentianales</taxon>
        <taxon>Rubiaceae</taxon>
        <taxon>Rubioideae</taxon>
        <taxon>Spermacoceae</taxon>
        <taxon>Hedyotis-Oldenlandia complex</taxon>
        <taxon>Oldenlandia</taxon>
    </lineage>
</organism>
<dbReference type="InterPro" id="IPR023796">
    <property type="entry name" value="Serpin_dom"/>
</dbReference>
<dbReference type="SMART" id="SM00093">
    <property type="entry name" value="SERPIN"/>
    <property type="match status" value="1"/>
</dbReference>
<accession>A0AAV1DYS8</accession>
<dbReference type="InterPro" id="IPR042178">
    <property type="entry name" value="Serpin_sf_1"/>
</dbReference>
<protein>
    <submittedName>
        <fullName evidence="4">OLC1v1013460C1</fullName>
    </submittedName>
</protein>
<dbReference type="InterPro" id="IPR036186">
    <property type="entry name" value="Serpin_sf"/>
</dbReference>
<dbReference type="PANTHER" id="PTHR11461:SF211">
    <property type="entry name" value="GH10112P-RELATED"/>
    <property type="match status" value="1"/>
</dbReference>
<dbReference type="Proteomes" id="UP001161247">
    <property type="component" value="Chromosome 7"/>
</dbReference>
<dbReference type="Gene3D" id="3.30.497.10">
    <property type="entry name" value="Antithrombin, subunit I, domain 2"/>
    <property type="match status" value="2"/>
</dbReference>
<evidence type="ECO:0000256" key="1">
    <source>
        <dbReference type="ARBA" id="ARBA00009500"/>
    </source>
</evidence>
<dbReference type="SUPFAM" id="SSF56574">
    <property type="entry name" value="Serpins"/>
    <property type="match status" value="1"/>
</dbReference>
<evidence type="ECO:0000259" key="3">
    <source>
        <dbReference type="SMART" id="SM00093"/>
    </source>
</evidence>
<evidence type="ECO:0000256" key="2">
    <source>
        <dbReference type="RuleBase" id="RU000411"/>
    </source>
</evidence>
<evidence type="ECO:0000313" key="4">
    <source>
        <dbReference type="EMBL" id="CAI9112947.1"/>
    </source>
</evidence>
<dbReference type="GO" id="GO:0005615">
    <property type="term" value="C:extracellular space"/>
    <property type="evidence" value="ECO:0007669"/>
    <property type="project" value="InterPro"/>
</dbReference>
<name>A0AAV1DYS8_OLDCO</name>